<dbReference type="SMART" id="SM00367">
    <property type="entry name" value="LRR_CC"/>
    <property type="match status" value="2"/>
</dbReference>
<evidence type="ECO:0000313" key="3">
    <source>
        <dbReference type="Proteomes" id="UP001153555"/>
    </source>
</evidence>
<dbReference type="SUPFAM" id="SSF52047">
    <property type="entry name" value="RNI-like"/>
    <property type="match status" value="1"/>
</dbReference>
<keyword evidence="3" id="KW-1185">Reference proteome</keyword>
<dbReference type="FunFam" id="3.80.10.10:FF:000357">
    <property type="entry name" value="F-box/LRR-repeat protein 15"/>
    <property type="match status" value="1"/>
</dbReference>
<evidence type="ECO:0000313" key="2">
    <source>
        <dbReference type="EMBL" id="CAA0838424.1"/>
    </source>
</evidence>
<dbReference type="PROSITE" id="PS50181">
    <property type="entry name" value="FBOX"/>
    <property type="match status" value="1"/>
</dbReference>
<dbReference type="PANTHER" id="PTHR34709">
    <property type="entry name" value="OS10G0396666 PROTEIN"/>
    <property type="match status" value="1"/>
</dbReference>
<dbReference type="CDD" id="cd22109">
    <property type="entry name" value="F-box_FBXO41"/>
    <property type="match status" value="1"/>
</dbReference>
<dbReference type="Gene3D" id="3.80.10.10">
    <property type="entry name" value="Ribonuclease Inhibitor"/>
    <property type="match status" value="1"/>
</dbReference>
<comment type="caution">
    <text evidence="2">The sequence shown here is derived from an EMBL/GenBank/DDBJ whole genome shotgun (WGS) entry which is preliminary data.</text>
</comment>
<dbReference type="EMBL" id="CACSLK010030875">
    <property type="protein sequence ID" value="CAA0838424.1"/>
    <property type="molecule type" value="Genomic_DNA"/>
</dbReference>
<proteinExistence type="predicted"/>
<sequence length="421" mass="46611">MENDDMELGLSENVDNVVGVGGDLASQASDGTGNITTLDFDIENGKNSDEGFALDGKGEAKGDFLEFVNKVEAKWAASQEQKPDVDLNLGLGFEPSSSSSSSLTLPPAFAMERDTRDYGQNKRPKIQSFPLYWGSNFENRIIGVGNAPDLRISESDGGNNSDPLKSGDCSEMRMDLTDDLLHMIFSFLDNIDLCSVASVCRQWRDASSHEDFWRYLNFENRPISEHQFRNMCRRYPNANSVNLCGTPAINQLGMKAIRSLRNLEVLTLGNGQLGEKFFKVLTDCRKLRSLTINDATLCSGTQDVSVDHDSLRDLQIVKCRIFRVTIRCPQLEILSLKRSSMPHAFLSCPLLRELDIASCHKLLDTSIRSAAASCPLLESLDMSNCSSIIDETIREIAMSTGNLRFLDASYCPNIALETTIS</sequence>
<dbReference type="InterPro" id="IPR032675">
    <property type="entry name" value="LRR_dom_sf"/>
</dbReference>
<dbReference type="SMART" id="SM00256">
    <property type="entry name" value="FBOX"/>
    <property type="match status" value="1"/>
</dbReference>
<dbReference type="OrthoDB" id="550575at2759"/>
<dbReference type="PANTHER" id="PTHR34709:SF57">
    <property type="entry name" value="F-BOX DOMAIN-CONTAINING PROTEIN"/>
    <property type="match status" value="1"/>
</dbReference>
<dbReference type="InterPro" id="IPR055312">
    <property type="entry name" value="FBL15-like"/>
</dbReference>
<organism evidence="2 3">
    <name type="scientific">Striga hermonthica</name>
    <name type="common">Purple witchweed</name>
    <name type="synonym">Buchnera hermonthica</name>
    <dbReference type="NCBI Taxonomy" id="68872"/>
    <lineage>
        <taxon>Eukaryota</taxon>
        <taxon>Viridiplantae</taxon>
        <taxon>Streptophyta</taxon>
        <taxon>Embryophyta</taxon>
        <taxon>Tracheophyta</taxon>
        <taxon>Spermatophyta</taxon>
        <taxon>Magnoliopsida</taxon>
        <taxon>eudicotyledons</taxon>
        <taxon>Gunneridae</taxon>
        <taxon>Pentapetalae</taxon>
        <taxon>asterids</taxon>
        <taxon>lamiids</taxon>
        <taxon>Lamiales</taxon>
        <taxon>Orobanchaceae</taxon>
        <taxon>Buchnereae</taxon>
        <taxon>Striga</taxon>
    </lineage>
</organism>
<dbReference type="Pfam" id="PF12937">
    <property type="entry name" value="F-box-like"/>
    <property type="match status" value="1"/>
</dbReference>
<gene>
    <name evidence="2" type="ORF">SHERM_05032</name>
</gene>
<dbReference type="InterPro" id="IPR006553">
    <property type="entry name" value="Leu-rich_rpt_Cys-con_subtyp"/>
</dbReference>
<dbReference type="InterPro" id="IPR001810">
    <property type="entry name" value="F-box_dom"/>
</dbReference>
<dbReference type="AlphaFoldDB" id="A0A9N7NSX8"/>
<name>A0A9N7NSX8_STRHE</name>
<protein>
    <submittedName>
        <fullName evidence="2">F-box/LRR-repeat protein 15</fullName>
    </submittedName>
</protein>
<evidence type="ECO:0000259" key="1">
    <source>
        <dbReference type="PROSITE" id="PS50181"/>
    </source>
</evidence>
<feature type="domain" description="F-box" evidence="1">
    <location>
        <begin position="170"/>
        <end position="216"/>
    </location>
</feature>
<reference evidence="2" key="1">
    <citation type="submission" date="2019-12" db="EMBL/GenBank/DDBJ databases">
        <authorList>
            <person name="Scholes J."/>
        </authorList>
    </citation>
    <scope>NUCLEOTIDE SEQUENCE</scope>
</reference>
<accession>A0A9N7NSX8</accession>
<dbReference type="Proteomes" id="UP001153555">
    <property type="component" value="Unassembled WGS sequence"/>
</dbReference>